<gene>
    <name evidence="1" type="ORF">AVEN_94605_1</name>
</gene>
<sequence length="13" mass="1361">MELEAGVITNRAG</sequence>
<comment type="caution">
    <text evidence="1">The sequence shown here is derived from an EMBL/GenBank/DDBJ whole genome shotgun (WGS) entry which is preliminary data.</text>
</comment>
<name>A0A4Y2TDP6_ARAVE</name>
<protein>
    <submittedName>
        <fullName evidence="1">Uncharacterized protein</fullName>
    </submittedName>
</protein>
<reference evidence="1 2" key="1">
    <citation type="journal article" date="2019" name="Sci. Rep.">
        <title>Orb-weaving spider Araneus ventricosus genome elucidates the spidroin gene catalogue.</title>
        <authorList>
            <person name="Kono N."/>
            <person name="Nakamura H."/>
            <person name="Ohtoshi R."/>
            <person name="Moran D.A.P."/>
            <person name="Shinohara A."/>
            <person name="Yoshida Y."/>
            <person name="Fujiwara M."/>
            <person name="Mori M."/>
            <person name="Tomita M."/>
            <person name="Arakawa K."/>
        </authorList>
    </citation>
    <scope>NUCLEOTIDE SEQUENCE [LARGE SCALE GENOMIC DNA]</scope>
</reference>
<evidence type="ECO:0000313" key="2">
    <source>
        <dbReference type="Proteomes" id="UP000499080"/>
    </source>
</evidence>
<proteinExistence type="predicted"/>
<accession>A0A4Y2TDP6</accession>
<dbReference type="Proteomes" id="UP000499080">
    <property type="component" value="Unassembled WGS sequence"/>
</dbReference>
<keyword evidence="2" id="KW-1185">Reference proteome</keyword>
<dbReference type="EMBL" id="BGPR01027910">
    <property type="protein sequence ID" value="GBN98764.1"/>
    <property type="molecule type" value="Genomic_DNA"/>
</dbReference>
<feature type="non-terminal residue" evidence="1">
    <location>
        <position position="13"/>
    </location>
</feature>
<organism evidence="1 2">
    <name type="scientific">Araneus ventricosus</name>
    <name type="common">Orbweaver spider</name>
    <name type="synonym">Epeira ventricosa</name>
    <dbReference type="NCBI Taxonomy" id="182803"/>
    <lineage>
        <taxon>Eukaryota</taxon>
        <taxon>Metazoa</taxon>
        <taxon>Ecdysozoa</taxon>
        <taxon>Arthropoda</taxon>
        <taxon>Chelicerata</taxon>
        <taxon>Arachnida</taxon>
        <taxon>Araneae</taxon>
        <taxon>Araneomorphae</taxon>
        <taxon>Entelegynae</taxon>
        <taxon>Araneoidea</taxon>
        <taxon>Araneidae</taxon>
        <taxon>Araneus</taxon>
    </lineage>
</organism>
<evidence type="ECO:0000313" key="1">
    <source>
        <dbReference type="EMBL" id="GBN98764.1"/>
    </source>
</evidence>